<feature type="region of interest" description="Disordered" evidence="1">
    <location>
        <begin position="31"/>
        <end position="56"/>
    </location>
</feature>
<sequence>MSIKVYSIEYFVLFFFVKHLTLLVNSSNNQGEFKHSEDIPTVPSTGQSKQSKSELPVKQVNRLEVINSLAMDSEAPVNSISEIPREQRAGWLRHGDRVIRFASVRPFEGTLSANTTPSNSLESEETRNYEYSDRINNFTHNHNSNNTNYYQNGPIYQEPNSDNRIPINFLPPPNIHPLPPIFGNGHLQHPFSTVSNAPLVPHTQYGHPQVFLGHINPPPVPPTHQIPYYLSQPNSVNFPRLVGYSCYPTVVDFAVTRRVLYPPLNHFVPHGGSQLNHNYHQPHHAQYEVSQSPGFASPPQDNVGPSVETNSNSDIIQITMDSQTNELNIFIDNRGEITNIQEQLRVPSADMVNEVDGGEENNVSNIPQNINISQENVPNRDMLDN</sequence>
<protein>
    <submittedName>
        <fullName evidence="3">AXH domain-containing protein</fullName>
    </submittedName>
</protein>
<dbReference type="Proteomes" id="UP000046392">
    <property type="component" value="Unplaced"/>
</dbReference>
<feature type="region of interest" description="Disordered" evidence="1">
    <location>
        <begin position="285"/>
        <end position="310"/>
    </location>
</feature>
<dbReference type="AlphaFoldDB" id="A0A0N5CA05"/>
<evidence type="ECO:0000313" key="2">
    <source>
        <dbReference type="Proteomes" id="UP000046392"/>
    </source>
</evidence>
<organism evidence="2 3">
    <name type="scientific">Strongyloides papillosus</name>
    <name type="common">Intestinal threadworm</name>
    <dbReference type="NCBI Taxonomy" id="174720"/>
    <lineage>
        <taxon>Eukaryota</taxon>
        <taxon>Metazoa</taxon>
        <taxon>Ecdysozoa</taxon>
        <taxon>Nematoda</taxon>
        <taxon>Chromadorea</taxon>
        <taxon>Rhabditida</taxon>
        <taxon>Tylenchina</taxon>
        <taxon>Panagrolaimomorpha</taxon>
        <taxon>Strongyloidoidea</taxon>
        <taxon>Strongyloididae</taxon>
        <taxon>Strongyloides</taxon>
    </lineage>
</organism>
<keyword evidence="2" id="KW-1185">Reference proteome</keyword>
<proteinExistence type="predicted"/>
<dbReference type="WBParaSite" id="SPAL_0001473000.1">
    <property type="protein sequence ID" value="SPAL_0001473000.1"/>
    <property type="gene ID" value="SPAL_0001473000"/>
</dbReference>
<name>A0A0N5CA05_STREA</name>
<accession>A0A0N5CA05</accession>
<reference evidence="3" key="1">
    <citation type="submission" date="2017-02" db="UniProtKB">
        <authorList>
            <consortium name="WormBaseParasite"/>
        </authorList>
    </citation>
    <scope>IDENTIFICATION</scope>
</reference>
<evidence type="ECO:0000313" key="3">
    <source>
        <dbReference type="WBParaSite" id="SPAL_0001473000.1"/>
    </source>
</evidence>
<evidence type="ECO:0000256" key="1">
    <source>
        <dbReference type="SAM" id="MobiDB-lite"/>
    </source>
</evidence>